<dbReference type="EMBL" id="JAHWGI010000349">
    <property type="protein sequence ID" value="KAK3914062.1"/>
    <property type="molecule type" value="Genomic_DNA"/>
</dbReference>
<dbReference type="Proteomes" id="UP001219518">
    <property type="component" value="Unassembled WGS sequence"/>
</dbReference>
<keyword evidence="5" id="KW-1185">Reference proteome</keyword>
<dbReference type="InterPro" id="IPR045866">
    <property type="entry name" value="FAM210A/B-like"/>
</dbReference>
<accession>A0AAE1LDE4</accession>
<evidence type="ECO:0000256" key="1">
    <source>
        <dbReference type="SAM" id="MobiDB-lite"/>
    </source>
</evidence>
<organism evidence="4 5">
    <name type="scientific">Frankliniella fusca</name>
    <dbReference type="NCBI Taxonomy" id="407009"/>
    <lineage>
        <taxon>Eukaryota</taxon>
        <taxon>Metazoa</taxon>
        <taxon>Ecdysozoa</taxon>
        <taxon>Arthropoda</taxon>
        <taxon>Hexapoda</taxon>
        <taxon>Insecta</taxon>
        <taxon>Pterygota</taxon>
        <taxon>Neoptera</taxon>
        <taxon>Paraneoptera</taxon>
        <taxon>Thysanoptera</taxon>
        <taxon>Terebrantia</taxon>
        <taxon>Thripoidea</taxon>
        <taxon>Thripidae</taxon>
        <taxon>Frankliniella</taxon>
    </lineage>
</organism>
<dbReference type="InterPro" id="IPR009688">
    <property type="entry name" value="FAM210A/B-like_dom"/>
</dbReference>
<dbReference type="Pfam" id="PF06916">
    <property type="entry name" value="FAM210A-B_dom"/>
    <property type="match status" value="1"/>
</dbReference>
<dbReference type="AlphaFoldDB" id="A0AAE1LDE4"/>
<feature type="region of interest" description="Disordered" evidence="1">
    <location>
        <begin position="39"/>
        <end position="58"/>
    </location>
</feature>
<evidence type="ECO:0000256" key="2">
    <source>
        <dbReference type="SAM" id="Phobius"/>
    </source>
</evidence>
<dbReference type="PANTHER" id="PTHR21377">
    <property type="entry name" value="PROTEIN FAM210B, MITOCHONDRIAL"/>
    <property type="match status" value="1"/>
</dbReference>
<evidence type="ECO:0000313" key="5">
    <source>
        <dbReference type="Proteomes" id="UP001219518"/>
    </source>
</evidence>
<comment type="caution">
    <text evidence="4">The sequence shown here is derived from an EMBL/GenBank/DDBJ whole genome shotgun (WGS) entry which is preliminary data.</text>
</comment>
<reference evidence="4" key="2">
    <citation type="journal article" date="2023" name="BMC Genomics">
        <title>Pest status, molecular evolution, and epigenetic factors derived from the genome assembly of Frankliniella fusca, a thysanopteran phytovirus vector.</title>
        <authorList>
            <person name="Catto M.A."/>
            <person name="Labadie P.E."/>
            <person name="Jacobson A.L."/>
            <person name="Kennedy G.G."/>
            <person name="Srinivasan R."/>
            <person name="Hunt B.G."/>
        </authorList>
    </citation>
    <scope>NUCLEOTIDE SEQUENCE</scope>
    <source>
        <strain evidence="4">PL_HMW_Pooled</strain>
    </source>
</reference>
<dbReference type="GO" id="GO:0005739">
    <property type="term" value="C:mitochondrion"/>
    <property type="evidence" value="ECO:0007669"/>
    <property type="project" value="TreeGrafter"/>
</dbReference>
<sequence length="317" mass="34724">MALRFGHFLLKQRSVNLNILLRSSHVGLKNLEKLSPPKKSVQDIHLTSSSSYPDAKDIPLPSNVEDINAIETGRFSPQRARDITGDVIVTHSATVTPVTKQDLSADSFVESYDCSGTVSLNSAMQTNVPDPYISKGKSSHLNMPGGEWGRSDKYVAQDLQNSHYTNIKENDLGSHAAGTSPCGKKGTYSNLKTLDPFFQLRHFSSAAENSKNSEESNNKKSKIVKAIKDYGPTVIVFHVTISLISLGGFYLAVTSGIDVRSIFAFKDFSSELAGEVGAFVIAYAVHKMFAPVRISMTLFCTPFIVRYLRKVGILTKP</sequence>
<evidence type="ECO:0000313" key="4">
    <source>
        <dbReference type="EMBL" id="KAK3914062.1"/>
    </source>
</evidence>
<proteinExistence type="predicted"/>
<name>A0AAE1LDE4_9NEOP</name>
<dbReference type="PANTHER" id="PTHR21377:SF0">
    <property type="entry name" value="PROTEIN FAM210B, MITOCHONDRIAL"/>
    <property type="match status" value="1"/>
</dbReference>
<feature type="transmembrane region" description="Helical" evidence="2">
    <location>
        <begin position="230"/>
        <end position="253"/>
    </location>
</feature>
<keyword evidence="2" id="KW-0812">Transmembrane</keyword>
<reference evidence="4" key="1">
    <citation type="submission" date="2021-07" db="EMBL/GenBank/DDBJ databases">
        <authorList>
            <person name="Catto M.A."/>
            <person name="Jacobson A."/>
            <person name="Kennedy G."/>
            <person name="Labadie P."/>
            <person name="Hunt B.G."/>
            <person name="Srinivasan R."/>
        </authorList>
    </citation>
    <scope>NUCLEOTIDE SEQUENCE</scope>
    <source>
        <strain evidence="4">PL_HMW_Pooled</strain>
        <tissue evidence="4">Head</tissue>
    </source>
</reference>
<gene>
    <name evidence="4" type="ORF">KUF71_023475</name>
</gene>
<feature type="domain" description="DUF1279" evidence="3">
    <location>
        <begin position="224"/>
        <end position="303"/>
    </location>
</feature>
<evidence type="ECO:0000259" key="3">
    <source>
        <dbReference type="Pfam" id="PF06916"/>
    </source>
</evidence>
<keyword evidence="2" id="KW-1133">Transmembrane helix</keyword>
<protein>
    <submittedName>
        <fullName evidence="4">Protein FAM210B, mitochondrial</fullName>
    </submittedName>
</protein>
<keyword evidence="2" id="KW-0472">Membrane</keyword>